<protein>
    <recommendedName>
        <fullName evidence="6">CCHC-type domain-containing protein</fullName>
    </recommendedName>
</protein>
<dbReference type="PROSITE" id="PS50158">
    <property type="entry name" value="ZF_CCHC"/>
    <property type="match status" value="2"/>
</dbReference>
<evidence type="ECO:0000256" key="4">
    <source>
        <dbReference type="ARBA" id="ARBA00022833"/>
    </source>
</evidence>
<sequence length="402" mass="45836">MDASSTTPAFSLENAERLSKQLFPAYDEASDLTLKIQSLQTRRVQLLDVDSSFVRVPTSMAYMMLVTNGLHKEAETFLFNIGAHVQLLIGEVKESDAIVQEMERAKIGEKVRIVQQGGMLPPDDQYGDWEYDDDDGVGRGFSNIVNIDAVINAEKAKGIELKEKINFNATVDKLLRGHMSEFAVKAKMTDVEFDQWNRDSDLCLYTNTPLSTARPQMNAWFVKKFYEAVHEEEVEENRVEDIMWEIEGMEAAALADLAIKEPYVATCFTCKKQGHVDRDCKQVDIVEENGLNNEGKYAHLAHRGERLDRSKPKFCTTCSKAGHVEEYCPVTHREEAKENDCTYCGRDGHRADTCWRKHPELRREYLQKRKAFCGSCFKAGHYRDACTAVRVTYKYGLRPLRA</sequence>
<evidence type="ECO:0000256" key="2">
    <source>
        <dbReference type="ARBA" id="ARBA00022737"/>
    </source>
</evidence>
<dbReference type="PANTHER" id="PTHR47103:SF8">
    <property type="entry name" value="DNA-BINDING PROTEIN"/>
    <property type="match status" value="1"/>
</dbReference>
<dbReference type="SMART" id="SM00343">
    <property type="entry name" value="ZnF_C2HC"/>
    <property type="match status" value="4"/>
</dbReference>
<evidence type="ECO:0000313" key="8">
    <source>
        <dbReference type="Proteomes" id="UP000178912"/>
    </source>
</evidence>
<keyword evidence="3 5" id="KW-0863">Zinc-finger</keyword>
<evidence type="ECO:0000256" key="1">
    <source>
        <dbReference type="ARBA" id="ARBA00022723"/>
    </source>
</evidence>
<evidence type="ECO:0000313" key="7">
    <source>
        <dbReference type="EMBL" id="CZT04836.1"/>
    </source>
</evidence>
<reference evidence="8" key="1">
    <citation type="submission" date="2016-03" db="EMBL/GenBank/DDBJ databases">
        <authorList>
            <person name="Guldener U."/>
        </authorList>
    </citation>
    <scope>NUCLEOTIDE SEQUENCE [LARGE SCALE GENOMIC DNA]</scope>
    <source>
        <strain evidence="8">04CH-RAC-A.6.1</strain>
    </source>
</reference>
<dbReference type="Gene3D" id="4.10.60.10">
    <property type="entry name" value="Zinc finger, CCHC-type"/>
    <property type="match status" value="1"/>
</dbReference>
<gene>
    <name evidence="7" type="ORF">RAG0_11148</name>
</gene>
<keyword evidence="4" id="KW-0862">Zinc</keyword>
<name>A0A1E1L2U8_9HELO</name>
<dbReference type="SUPFAM" id="SSF57756">
    <property type="entry name" value="Retrovirus zinc finger-like domains"/>
    <property type="match status" value="1"/>
</dbReference>
<dbReference type="InterPro" id="IPR001878">
    <property type="entry name" value="Znf_CCHC"/>
</dbReference>
<dbReference type="GO" id="GO:0003676">
    <property type="term" value="F:nucleic acid binding"/>
    <property type="evidence" value="ECO:0007669"/>
    <property type="project" value="InterPro"/>
</dbReference>
<organism evidence="7 8">
    <name type="scientific">Rhynchosporium agropyri</name>
    <dbReference type="NCBI Taxonomy" id="914238"/>
    <lineage>
        <taxon>Eukaryota</taxon>
        <taxon>Fungi</taxon>
        <taxon>Dikarya</taxon>
        <taxon>Ascomycota</taxon>
        <taxon>Pezizomycotina</taxon>
        <taxon>Leotiomycetes</taxon>
        <taxon>Helotiales</taxon>
        <taxon>Ploettnerulaceae</taxon>
        <taxon>Rhynchosporium</taxon>
    </lineage>
</organism>
<accession>A0A1E1L2U8</accession>
<evidence type="ECO:0000256" key="3">
    <source>
        <dbReference type="ARBA" id="ARBA00022771"/>
    </source>
</evidence>
<dbReference type="EMBL" id="FJUX01000071">
    <property type="protein sequence ID" value="CZT04836.1"/>
    <property type="molecule type" value="Genomic_DNA"/>
</dbReference>
<dbReference type="GO" id="GO:0008270">
    <property type="term" value="F:zinc ion binding"/>
    <property type="evidence" value="ECO:0007669"/>
    <property type="project" value="UniProtKB-KW"/>
</dbReference>
<dbReference type="PANTHER" id="PTHR47103">
    <property type="entry name" value="DNA-BINDING PROTEIN"/>
    <property type="match status" value="1"/>
</dbReference>
<dbReference type="InterPro" id="IPR036875">
    <property type="entry name" value="Znf_CCHC_sf"/>
</dbReference>
<feature type="domain" description="CCHC-type" evidence="6">
    <location>
        <begin position="267"/>
        <end position="282"/>
    </location>
</feature>
<proteinExistence type="predicted"/>
<dbReference type="AlphaFoldDB" id="A0A1E1L2U8"/>
<feature type="domain" description="CCHC-type" evidence="6">
    <location>
        <begin position="341"/>
        <end position="354"/>
    </location>
</feature>
<keyword evidence="2" id="KW-0677">Repeat</keyword>
<keyword evidence="1" id="KW-0479">Metal-binding</keyword>
<dbReference type="Proteomes" id="UP000178912">
    <property type="component" value="Unassembled WGS sequence"/>
</dbReference>
<evidence type="ECO:0000259" key="6">
    <source>
        <dbReference type="PROSITE" id="PS50158"/>
    </source>
</evidence>
<dbReference type="OrthoDB" id="3863715at2759"/>
<evidence type="ECO:0000256" key="5">
    <source>
        <dbReference type="PROSITE-ProRule" id="PRU00047"/>
    </source>
</evidence>
<keyword evidence="8" id="KW-1185">Reference proteome</keyword>